<dbReference type="PANTHER" id="PTHR13847:SF283">
    <property type="entry name" value="TRNA 5-METHYLAMINOMETHYL-2-THIOURIDINE BIOSYNTHESIS BIFUNCTIONAL PROTEIN MNMC"/>
    <property type="match status" value="1"/>
</dbReference>
<dbReference type="Pfam" id="PF05430">
    <property type="entry name" value="Methyltransf_30"/>
    <property type="match status" value="1"/>
</dbReference>
<evidence type="ECO:0000256" key="6">
    <source>
        <dbReference type="ARBA" id="ARBA00022694"/>
    </source>
</evidence>
<keyword evidence="5" id="KW-0949">S-adenosyl-L-methionine</keyword>
<evidence type="ECO:0000256" key="3">
    <source>
        <dbReference type="ARBA" id="ARBA00022630"/>
    </source>
</evidence>
<dbReference type="AlphaFoldDB" id="A0AAW3ZVG2"/>
<dbReference type="HAMAP" id="MF_01102">
    <property type="entry name" value="MnmC"/>
    <property type="match status" value="1"/>
</dbReference>
<keyword evidence="14" id="KW-1185">Reference proteome</keyword>
<dbReference type="NCBIfam" id="NF002481">
    <property type="entry name" value="PRK01747.1-2"/>
    <property type="match status" value="1"/>
</dbReference>
<evidence type="ECO:0000256" key="7">
    <source>
        <dbReference type="ARBA" id="ARBA00022827"/>
    </source>
</evidence>
<proteinExistence type="inferred from homology"/>
<dbReference type="GO" id="GO:0004808">
    <property type="term" value="F:tRNA (5-methylaminomethyl-2-thiouridylate)(34)-methyltransferase activity"/>
    <property type="evidence" value="ECO:0007669"/>
    <property type="project" value="InterPro"/>
</dbReference>
<keyword evidence="9" id="KW-0511">Multifunctional enzyme</keyword>
<dbReference type="InterPro" id="IPR036188">
    <property type="entry name" value="FAD/NAD-bd_sf"/>
</dbReference>
<keyword evidence="6" id="KW-0819">tRNA processing</keyword>
<dbReference type="GO" id="GO:0005737">
    <property type="term" value="C:cytoplasm"/>
    <property type="evidence" value="ECO:0007669"/>
    <property type="project" value="TreeGrafter"/>
</dbReference>
<evidence type="ECO:0000313" key="12">
    <source>
        <dbReference type="EMBL" id="MBE2986558.1"/>
    </source>
</evidence>
<keyword evidence="3" id="KW-0285">Flavoprotein</keyword>
<evidence type="ECO:0000256" key="4">
    <source>
        <dbReference type="ARBA" id="ARBA00022679"/>
    </source>
</evidence>
<dbReference type="EMBL" id="LIWG01000007">
    <property type="protein sequence ID" value="MBE3608378.1"/>
    <property type="molecule type" value="Genomic_DNA"/>
</dbReference>
<keyword evidence="8" id="KW-0560">Oxidoreductase</keyword>
<evidence type="ECO:0000313" key="13">
    <source>
        <dbReference type="EMBL" id="MBE3608378.1"/>
    </source>
</evidence>
<dbReference type="NCBIfam" id="TIGR03197">
    <property type="entry name" value="MnmC_Cterm"/>
    <property type="match status" value="1"/>
</dbReference>
<evidence type="ECO:0000313" key="14">
    <source>
        <dbReference type="Proteomes" id="UP000650616"/>
    </source>
</evidence>
<dbReference type="GO" id="GO:0032259">
    <property type="term" value="P:methylation"/>
    <property type="evidence" value="ECO:0007669"/>
    <property type="project" value="UniProtKB-KW"/>
</dbReference>
<comment type="caution">
    <text evidence="13">The sequence shown here is derived from an EMBL/GenBank/DDBJ whole genome shotgun (WGS) entry which is preliminary data.</text>
</comment>
<dbReference type="Proteomes" id="UP001318760">
    <property type="component" value="Unassembled WGS sequence"/>
</dbReference>
<keyword evidence="4" id="KW-0808">Transferase</keyword>
<feature type="domain" description="FAD dependent oxidoreductase" evidence="10">
    <location>
        <begin position="247"/>
        <end position="593"/>
    </location>
</feature>
<dbReference type="InterPro" id="IPR047785">
    <property type="entry name" value="tRNA_MNMC2"/>
</dbReference>
<dbReference type="Pfam" id="PF01266">
    <property type="entry name" value="DAO"/>
    <property type="match status" value="1"/>
</dbReference>
<dbReference type="EMBL" id="JADBHS010000008">
    <property type="protein sequence ID" value="MBE2986558.1"/>
    <property type="molecule type" value="Genomic_DNA"/>
</dbReference>
<dbReference type="RefSeq" id="WP_170016551.1">
    <property type="nucleotide sequence ID" value="NZ_CP012545.1"/>
</dbReference>
<keyword evidence="1" id="KW-0963">Cytoplasm</keyword>
<keyword evidence="2" id="KW-0489">Methyltransferase</keyword>
<dbReference type="InterPro" id="IPR017610">
    <property type="entry name" value="tRNA_S-uridine_synth_MnmC_C"/>
</dbReference>
<dbReference type="GO" id="GO:0008033">
    <property type="term" value="P:tRNA processing"/>
    <property type="evidence" value="ECO:0007669"/>
    <property type="project" value="UniProtKB-KW"/>
</dbReference>
<evidence type="ECO:0000256" key="9">
    <source>
        <dbReference type="ARBA" id="ARBA00023268"/>
    </source>
</evidence>
<accession>A0AAW3ZVG2</accession>
<evidence type="ECO:0000259" key="10">
    <source>
        <dbReference type="Pfam" id="PF01266"/>
    </source>
</evidence>
<dbReference type="GO" id="GO:0016645">
    <property type="term" value="F:oxidoreductase activity, acting on the CH-NH group of donors"/>
    <property type="evidence" value="ECO:0007669"/>
    <property type="project" value="InterPro"/>
</dbReference>
<gene>
    <name evidence="13" type="primary">mnmC</name>
    <name evidence="12" type="ORF">CCAL12919_05355</name>
    <name evidence="13" type="ORF">CCAL9337_06535</name>
</gene>
<dbReference type="NCBIfam" id="NF033855">
    <property type="entry name" value="tRNA_MNMC2"/>
    <property type="match status" value="1"/>
</dbReference>
<evidence type="ECO:0000256" key="2">
    <source>
        <dbReference type="ARBA" id="ARBA00022603"/>
    </source>
</evidence>
<dbReference type="Gene3D" id="3.50.50.60">
    <property type="entry name" value="FAD/NAD(P)-binding domain"/>
    <property type="match status" value="1"/>
</dbReference>
<feature type="domain" description="MnmC-like methyltransferase" evidence="11">
    <location>
        <begin position="104"/>
        <end position="221"/>
    </location>
</feature>
<dbReference type="Proteomes" id="UP000650616">
    <property type="component" value="Unassembled WGS sequence"/>
</dbReference>
<dbReference type="InterPro" id="IPR008471">
    <property type="entry name" value="MnmC-like_methylTransf"/>
</dbReference>
<dbReference type="Gene3D" id="3.40.50.150">
    <property type="entry name" value="Vaccinia Virus protein VP39"/>
    <property type="match status" value="1"/>
</dbReference>
<dbReference type="PANTHER" id="PTHR13847">
    <property type="entry name" value="SARCOSINE DEHYDROGENASE-RELATED"/>
    <property type="match status" value="1"/>
</dbReference>
<evidence type="ECO:0000259" key="11">
    <source>
        <dbReference type="Pfam" id="PF05430"/>
    </source>
</evidence>
<organism evidence="13 14">
    <name type="scientific">Campylobacter californiensis</name>
    <dbReference type="NCBI Taxonomy" id="1032243"/>
    <lineage>
        <taxon>Bacteria</taxon>
        <taxon>Pseudomonadati</taxon>
        <taxon>Campylobacterota</taxon>
        <taxon>Epsilonproteobacteria</taxon>
        <taxon>Campylobacterales</taxon>
        <taxon>Campylobacteraceae</taxon>
        <taxon>Campylobacter</taxon>
    </lineage>
</organism>
<dbReference type="SUPFAM" id="SSF51905">
    <property type="entry name" value="FAD/NAD(P)-binding domain"/>
    <property type="match status" value="1"/>
</dbReference>
<evidence type="ECO:0000313" key="15">
    <source>
        <dbReference type="Proteomes" id="UP001318760"/>
    </source>
</evidence>
<sequence>MNTAIINFKDKIACNEEFNDIYFNTSDPLGESKYVFASAVDEIFEDQDSFIVAELGFGAGLNFLTLCNKFKNTDKKLHFVSIEMTPISPNDLQEIYKKLNAFKLLSKKLISLYPPIISGIHRIEFSPNITLDLCFGEAKEILPELDFEADVWFMDGFAPSKNSSMWDEEIFKEVARLSKIEAVIRTYSCAKIVRENFIKSGFELTLLKGYGKKRQMSHAVLKHKTQSSVNPWFQRAKTTNLSKNSHAIIVGAGIAGLATAYELSKNGIRVTLMEKENSVATNGSGNISGALMPLITKPEVNLGRMHLNAFLQAVRFYKNTLSKQEINFTGCIEYAYDELLKRRYESRFSDDSKGIFDYDESAKPYPALLIKDGAHVCPIKACKKLAKEFEVLLSYKYLSHKHLKNGKISIKFKHDKKTKSIKADFLIFAAGSESTEIFGDKDITISSVRGQVTHIEKILNNTMPLSALGYICPAKNNIQIIGATYARGDIDPNPRADDDNENLNKLSDFIDIKNTRIISQKVGFRSYSADRFPIIGALHDEEYYKSVYKDLFWTKHKANNALPKYEQNVFVNFAHGSRGLGTAILGAKLIGDLVLNRPLCIEKSLFNDLHPARFLVRKLKRAKI</sequence>
<dbReference type="InterPro" id="IPR006076">
    <property type="entry name" value="FAD-dep_OxRdtase"/>
</dbReference>
<evidence type="ECO:0000256" key="1">
    <source>
        <dbReference type="ARBA" id="ARBA00022490"/>
    </source>
</evidence>
<reference evidence="12 15" key="2">
    <citation type="submission" date="2020-10" db="EMBL/GenBank/DDBJ databases">
        <title>Campylobacter californiensis sp. nov. isolated from cattle and feral swine in California.</title>
        <authorList>
            <person name="Miller W.G."/>
        </authorList>
    </citation>
    <scope>NUCLEOTIDE SEQUENCE [LARGE SCALE GENOMIC DNA]</scope>
    <source>
        <strain evidence="12 15">RM12919</strain>
    </source>
</reference>
<keyword evidence="7" id="KW-0274">FAD</keyword>
<dbReference type="InterPro" id="IPR023032">
    <property type="entry name" value="tRNA_MAMT_biosynth_bifunc_MnmC"/>
</dbReference>
<protein>
    <submittedName>
        <fullName evidence="13">Bifunctional tRNA (5-methylaminomethyl-2-thiouridine)(34)-methyltransferase MnmD/FAD-dependent 5-carboxymethylaminomethyl-2-thiouridine(34) oxidoreductase MnmC</fullName>
    </submittedName>
</protein>
<dbReference type="InterPro" id="IPR029063">
    <property type="entry name" value="SAM-dependent_MTases_sf"/>
</dbReference>
<evidence type="ECO:0000256" key="8">
    <source>
        <dbReference type="ARBA" id="ARBA00023002"/>
    </source>
</evidence>
<dbReference type="PRINTS" id="PR00420">
    <property type="entry name" value="RNGMNOXGNASE"/>
</dbReference>
<dbReference type="Gene3D" id="3.30.9.10">
    <property type="entry name" value="D-Amino Acid Oxidase, subunit A, domain 2"/>
    <property type="match status" value="1"/>
</dbReference>
<reference evidence="13 14" key="1">
    <citation type="submission" date="2015-08" db="EMBL/GenBank/DDBJ databases">
        <title>Comparative genomics of the Campylobacter concisus group.</title>
        <authorList>
            <person name="Yee E."/>
            <person name="Chapman M.H."/>
            <person name="Huynh S."/>
            <person name="Bono J.L."/>
            <person name="On S.L."/>
            <person name="St Leger J."/>
            <person name="Foster G."/>
            <person name="Parker C.T."/>
            <person name="Miller W.G."/>
        </authorList>
    </citation>
    <scope>NUCLEOTIDE SEQUENCE [LARGE SCALE GENOMIC DNA]</scope>
    <source>
        <strain evidence="13 14">RM9337</strain>
    </source>
</reference>
<evidence type="ECO:0000256" key="5">
    <source>
        <dbReference type="ARBA" id="ARBA00022691"/>
    </source>
</evidence>
<name>A0AAW3ZVG2_9BACT</name>